<dbReference type="SUPFAM" id="SSF46894">
    <property type="entry name" value="C-terminal effector domain of the bipartite response regulators"/>
    <property type="match status" value="1"/>
</dbReference>
<dbReference type="PANTHER" id="PTHR48111">
    <property type="entry name" value="REGULATOR OF RPOS"/>
    <property type="match status" value="1"/>
</dbReference>
<dbReference type="Proteomes" id="UP001649381">
    <property type="component" value="Unassembled WGS sequence"/>
</dbReference>
<dbReference type="SUPFAM" id="SSF52172">
    <property type="entry name" value="CheY-like"/>
    <property type="match status" value="1"/>
</dbReference>
<dbReference type="Gene3D" id="1.10.10.10">
    <property type="entry name" value="Winged helix-like DNA-binding domain superfamily/Winged helix DNA-binding domain"/>
    <property type="match status" value="1"/>
</dbReference>
<organism evidence="10 11">
    <name type="scientific">Pseudalkalibacillus berkeleyi</name>
    <dbReference type="NCBI Taxonomy" id="1069813"/>
    <lineage>
        <taxon>Bacteria</taxon>
        <taxon>Bacillati</taxon>
        <taxon>Bacillota</taxon>
        <taxon>Bacilli</taxon>
        <taxon>Bacillales</taxon>
        <taxon>Fictibacillaceae</taxon>
        <taxon>Pseudalkalibacillus</taxon>
    </lineage>
</organism>
<evidence type="ECO:0000256" key="4">
    <source>
        <dbReference type="ARBA" id="ARBA00023125"/>
    </source>
</evidence>
<dbReference type="InterPro" id="IPR036388">
    <property type="entry name" value="WH-like_DNA-bd_sf"/>
</dbReference>
<dbReference type="SMART" id="SM00862">
    <property type="entry name" value="Trans_reg_C"/>
    <property type="match status" value="1"/>
</dbReference>
<reference evidence="10 11" key="1">
    <citation type="submission" date="2022-01" db="EMBL/GenBank/DDBJ databases">
        <title>Alkalihalobacillus sp. EGI L200015, a novel bacterium isolated from a salt lake sediment.</title>
        <authorList>
            <person name="Gao L."/>
            <person name="Fang B.-Z."/>
            <person name="Li W.-J."/>
        </authorList>
    </citation>
    <scope>NUCLEOTIDE SEQUENCE [LARGE SCALE GENOMIC DNA]</scope>
    <source>
        <strain evidence="10 11">KCTC 12718</strain>
    </source>
</reference>
<dbReference type="PROSITE" id="PS51755">
    <property type="entry name" value="OMPR_PHOB"/>
    <property type="match status" value="1"/>
</dbReference>
<proteinExistence type="predicted"/>
<evidence type="ECO:0000256" key="1">
    <source>
        <dbReference type="ARBA" id="ARBA00022553"/>
    </source>
</evidence>
<dbReference type="PROSITE" id="PS50110">
    <property type="entry name" value="RESPONSE_REGULATORY"/>
    <property type="match status" value="1"/>
</dbReference>
<name>A0ABS9GXR7_9BACL</name>
<dbReference type="EMBL" id="JAKIJS010000001">
    <property type="protein sequence ID" value="MCF6136165.1"/>
    <property type="molecule type" value="Genomic_DNA"/>
</dbReference>
<dbReference type="SMART" id="SM00448">
    <property type="entry name" value="REC"/>
    <property type="match status" value="1"/>
</dbReference>
<evidence type="ECO:0000259" key="8">
    <source>
        <dbReference type="PROSITE" id="PS50110"/>
    </source>
</evidence>
<keyword evidence="11" id="KW-1185">Reference proteome</keyword>
<dbReference type="CDD" id="cd00383">
    <property type="entry name" value="trans_reg_C"/>
    <property type="match status" value="1"/>
</dbReference>
<evidence type="ECO:0000256" key="3">
    <source>
        <dbReference type="ARBA" id="ARBA00023015"/>
    </source>
</evidence>
<sequence>MKAYMEKEGWSVRVFSDGNSAVEAIDQPPHLWVLDIMLPDIDGYEILRRIKEKSDTPVIFASARDEDLDRVKGLELGSDDYLSKPFLPKELVIRAKKLLQRIYEGTNGKFQTRWINHYRIQPIERKVYYEDREIDLTSKEFEVVLYLTEHVNELKTRTEILEGVWGNDYVGSERAVDDVIRRIRKKMPRLNLETLYGGGYRVEHP</sequence>
<evidence type="ECO:0000256" key="5">
    <source>
        <dbReference type="ARBA" id="ARBA00023163"/>
    </source>
</evidence>
<keyword evidence="2" id="KW-0902">Two-component regulatory system</keyword>
<gene>
    <name evidence="10" type="ORF">L2716_00395</name>
</gene>
<dbReference type="Gene3D" id="3.40.50.2300">
    <property type="match status" value="1"/>
</dbReference>
<accession>A0ABS9GXR7</accession>
<dbReference type="InterPro" id="IPR011006">
    <property type="entry name" value="CheY-like_superfamily"/>
</dbReference>
<dbReference type="InterPro" id="IPR001867">
    <property type="entry name" value="OmpR/PhoB-type_DNA-bd"/>
</dbReference>
<dbReference type="Pfam" id="PF00072">
    <property type="entry name" value="Response_reg"/>
    <property type="match status" value="1"/>
</dbReference>
<feature type="DNA-binding region" description="OmpR/PhoB-type" evidence="7">
    <location>
        <begin position="109"/>
        <end position="204"/>
    </location>
</feature>
<dbReference type="PANTHER" id="PTHR48111:SF24">
    <property type="entry name" value="TRANSCRIPTIONAL REGULATORY PROTEIN CSSR"/>
    <property type="match status" value="1"/>
</dbReference>
<keyword evidence="5" id="KW-0804">Transcription</keyword>
<comment type="caution">
    <text evidence="10">The sequence shown here is derived from an EMBL/GenBank/DDBJ whole genome shotgun (WGS) entry which is preliminary data.</text>
</comment>
<evidence type="ECO:0000256" key="2">
    <source>
        <dbReference type="ARBA" id="ARBA00023012"/>
    </source>
</evidence>
<protein>
    <submittedName>
        <fullName evidence="10">Response regulator transcription factor</fullName>
    </submittedName>
</protein>
<feature type="modified residue" description="4-aspartylphosphate" evidence="6">
    <location>
        <position position="35"/>
    </location>
</feature>
<dbReference type="InterPro" id="IPR016032">
    <property type="entry name" value="Sig_transdc_resp-reg_C-effctor"/>
</dbReference>
<evidence type="ECO:0000313" key="10">
    <source>
        <dbReference type="EMBL" id="MCF6136165.1"/>
    </source>
</evidence>
<dbReference type="CDD" id="cd17574">
    <property type="entry name" value="REC_OmpR"/>
    <property type="match status" value="1"/>
</dbReference>
<dbReference type="Gene3D" id="6.10.250.690">
    <property type="match status" value="1"/>
</dbReference>
<evidence type="ECO:0000256" key="7">
    <source>
        <dbReference type="PROSITE-ProRule" id="PRU01091"/>
    </source>
</evidence>
<keyword evidence="1 6" id="KW-0597">Phosphoprotein</keyword>
<dbReference type="InterPro" id="IPR039420">
    <property type="entry name" value="WalR-like"/>
</dbReference>
<dbReference type="InterPro" id="IPR001789">
    <property type="entry name" value="Sig_transdc_resp-reg_receiver"/>
</dbReference>
<feature type="domain" description="Response regulatory" evidence="8">
    <location>
        <begin position="1"/>
        <end position="99"/>
    </location>
</feature>
<keyword evidence="4 7" id="KW-0238">DNA-binding</keyword>
<keyword evidence="3" id="KW-0805">Transcription regulation</keyword>
<feature type="domain" description="OmpR/PhoB-type" evidence="9">
    <location>
        <begin position="109"/>
        <end position="204"/>
    </location>
</feature>
<dbReference type="Pfam" id="PF00486">
    <property type="entry name" value="Trans_reg_C"/>
    <property type="match status" value="1"/>
</dbReference>
<evidence type="ECO:0000259" key="9">
    <source>
        <dbReference type="PROSITE" id="PS51755"/>
    </source>
</evidence>
<evidence type="ECO:0000313" key="11">
    <source>
        <dbReference type="Proteomes" id="UP001649381"/>
    </source>
</evidence>
<evidence type="ECO:0000256" key="6">
    <source>
        <dbReference type="PROSITE-ProRule" id="PRU00169"/>
    </source>
</evidence>